<keyword evidence="2" id="KW-0645">Protease</keyword>
<dbReference type="PROSITE" id="PS51767">
    <property type="entry name" value="PEPTIDASE_A1"/>
    <property type="match status" value="1"/>
</dbReference>
<dbReference type="Pfam" id="PF00026">
    <property type="entry name" value="Asp"/>
    <property type="match status" value="1"/>
</dbReference>
<gene>
    <name evidence="8" type="ORF">FOZ62_013859</name>
</gene>
<dbReference type="EMBL" id="JABANM010032267">
    <property type="protein sequence ID" value="KAF4703218.1"/>
    <property type="molecule type" value="Genomic_DNA"/>
</dbReference>
<keyword evidence="6" id="KW-0865">Zymogen</keyword>
<keyword evidence="4" id="KW-0064">Aspartyl protease</keyword>
<keyword evidence="5" id="KW-0378">Hydrolase</keyword>
<dbReference type="PANTHER" id="PTHR47965">
    <property type="entry name" value="ASPARTYL PROTEASE-RELATED"/>
    <property type="match status" value="1"/>
</dbReference>
<dbReference type="InterPro" id="IPR034164">
    <property type="entry name" value="Pepsin-like_dom"/>
</dbReference>
<dbReference type="Proteomes" id="UP000574390">
    <property type="component" value="Unassembled WGS sequence"/>
</dbReference>
<dbReference type="Gene3D" id="2.40.70.10">
    <property type="entry name" value="Acid Proteases"/>
    <property type="match status" value="2"/>
</dbReference>
<keyword evidence="3" id="KW-0732">Signal</keyword>
<comment type="similarity">
    <text evidence="1">Belongs to the peptidase A1 family.</text>
</comment>
<reference evidence="8 9" key="1">
    <citation type="submission" date="2020-04" db="EMBL/GenBank/DDBJ databases">
        <title>Perkinsus olseni comparative genomics.</title>
        <authorList>
            <person name="Bogema D.R."/>
        </authorList>
    </citation>
    <scope>NUCLEOTIDE SEQUENCE [LARGE SCALE GENOMIC DNA]</scope>
    <source>
        <strain evidence="8">ATCC PRA-205</strain>
    </source>
</reference>
<dbReference type="GO" id="GO:0006508">
    <property type="term" value="P:proteolysis"/>
    <property type="evidence" value="ECO:0007669"/>
    <property type="project" value="UniProtKB-KW"/>
</dbReference>
<dbReference type="InterPro" id="IPR001461">
    <property type="entry name" value="Aspartic_peptidase_A1"/>
</dbReference>
<evidence type="ECO:0000256" key="1">
    <source>
        <dbReference type="ARBA" id="ARBA00007447"/>
    </source>
</evidence>
<accession>A0A7J6Q4N1</accession>
<comment type="caution">
    <text evidence="8">The sequence shown here is derived from an EMBL/GenBank/DDBJ whole genome shotgun (WGS) entry which is preliminary data.</text>
</comment>
<dbReference type="PANTHER" id="PTHR47965:SF12">
    <property type="entry name" value="ASPARTIC PROTEINASE 3-RELATED"/>
    <property type="match status" value="1"/>
</dbReference>
<evidence type="ECO:0000313" key="8">
    <source>
        <dbReference type="EMBL" id="KAF4703218.1"/>
    </source>
</evidence>
<name>A0A7J6Q4N1_PEROL</name>
<evidence type="ECO:0000256" key="6">
    <source>
        <dbReference type="ARBA" id="ARBA00023145"/>
    </source>
</evidence>
<dbReference type="PRINTS" id="PR00792">
    <property type="entry name" value="PEPSIN"/>
</dbReference>
<dbReference type="InterPro" id="IPR033121">
    <property type="entry name" value="PEPTIDASE_A1"/>
</dbReference>
<organism evidence="8 9">
    <name type="scientific">Perkinsus olseni</name>
    <name type="common">Perkinsus atlanticus</name>
    <dbReference type="NCBI Taxonomy" id="32597"/>
    <lineage>
        <taxon>Eukaryota</taxon>
        <taxon>Sar</taxon>
        <taxon>Alveolata</taxon>
        <taxon>Perkinsozoa</taxon>
        <taxon>Perkinsea</taxon>
        <taxon>Perkinsida</taxon>
        <taxon>Perkinsidae</taxon>
        <taxon>Perkinsus</taxon>
    </lineage>
</organism>
<dbReference type="CDD" id="cd05471">
    <property type="entry name" value="pepsin_like"/>
    <property type="match status" value="1"/>
</dbReference>
<dbReference type="AlphaFoldDB" id="A0A7J6Q4N1"/>
<sequence>MRAHFECRELLISGHFRSSSICRSLAVPDQPVPSQLGSSATMAYSGEDPTPPELTFTDGLPLCELLSHRIPELVAAPRLLVSFSPRMSNTASLAGVTVSILQLMIPTVAASGTMRLPIFLRAYEGEGHLETLVIAPIKADGQSLNLLVDTGCSEFFVIERGFLTRTRSSNACEQSIFGCYECASGHCETNVAEVRYDDGGHARHVQHRGTLELGGQVVPDGEFGLLVDYTPVSHTPHASLGLGLHLHSSNIRVMKQLTDRGLIERDDFSIYFKPDNRQEGVEEGELILGGEDPSKYRGPTLTAALPWFVNAWVLRLEGFAVDGQLIPKSKFYVNVDSGTSRFWLPYSVFTTVLHTLEAYATAASGRSIKFEKIDRNRLALPKCSDRAYLPSLDLYFLKQSDWREFSDVFPDKLDHEDWPIVIPPELYVYSFPRKKRCILMLIGLPEGSDADPSIGVSLLRNYYLNFQKGRRRIQFTRVAQTDDSAKLVEDEETHGNRGDRRQARENSGWWRNALSWLVPEGW</sequence>
<proteinExistence type="inferred from homology"/>
<evidence type="ECO:0000313" key="9">
    <source>
        <dbReference type="Proteomes" id="UP000574390"/>
    </source>
</evidence>
<dbReference type="SUPFAM" id="SSF50630">
    <property type="entry name" value="Acid proteases"/>
    <property type="match status" value="1"/>
</dbReference>
<evidence type="ECO:0000259" key="7">
    <source>
        <dbReference type="PROSITE" id="PS51767"/>
    </source>
</evidence>
<protein>
    <recommendedName>
        <fullName evidence="7">Peptidase A1 domain-containing protein</fullName>
    </recommendedName>
</protein>
<dbReference type="InterPro" id="IPR021109">
    <property type="entry name" value="Peptidase_aspartic_dom_sf"/>
</dbReference>
<evidence type="ECO:0000256" key="4">
    <source>
        <dbReference type="ARBA" id="ARBA00022750"/>
    </source>
</evidence>
<evidence type="ECO:0000256" key="3">
    <source>
        <dbReference type="ARBA" id="ARBA00022729"/>
    </source>
</evidence>
<evidence type="ECO:0000256" key="2">
    <source>
        <dbReference type="ARBA" id="ARBA00022670"/>
    </source>
</evidence>
<feature type="domain" description="Peptidase A1" evidence="7">
    <location>
        <begin position="131"/>
        <end position="476"/>
    </location>
</feature>
<dbReference type="GO" id="GO:0004190">
    <property type="term" value="F:aspartic-type endopeptidase activity"/>
    <property type="evidence" value="ECO:0007669"/>
    <property type="project" value="UniProtKB-KW"/>
</dbReference>
<evidence type="ECO:0000256" key="5">
    <source>
        <dbReference type="ARBA" id="ARBA00022801"/>
    </source>
</evidence>